<reference evidence="13" key="1">
    <citation type="journal article" date="2009" name="Science">
        <title>The B73 maize genome: complexity, diversity, and dynamics.</title>
        <authorList>
            <person name="Schnable P.S."/>
            <person name="Ware D."/>
            <person name="Fulton R.S."/>
            <person name="Stein J.C."/>
            <person name="Wei F."/>
            <person name="Pasternak S."/>
            <person name="Liang C."/>
            <person name="Zhang J."/>
            <person name="Fulton L."/>
            <person name="Graves T.A."/>
            <person name="Minx P."/>
            <person name="Reily A.D."/>
            <person name="Courtney L."/>
            <person name="Kruchowski S.S."/>
            <person name="Tomlinson C."/>
            <person name="Strong C."/>
            <person name="Delehaunty K."/>
            <person name="Fronick C."/>
            <person name="Courtney B."/>
            <person name="Rock S.M."/>
            <person name="Belter E."/>
            <person name="Du F."/>
            <person name="Kim K."/>
            <person name="Abbott R.M."/>
            <person name="Cotton M."/>
            <person name="Levy A."/>
            <person name="Marchetto P."/>
            <person name="Ochoa K."/>
            <person name="Jackson S.M."/>
            <person name="Gillam B."/>
            <person name="Chen W."/>
            <person name="Yan L."/>
            <person name="Higginbotham J."/>
            <person name="Cardenas M."/>
            <person name="Waligorski J."/>
            <person name="Applebaum E."/>
            <person name="Phelps L."/>
            <person name="Falcone J."/>
            <person name="Kanchi K."/>
            <person name="Thane T."/>
            <person name="Scimone A."/>
            <person name="Thane N."/>
            <person name="Henke J."/>
            <person name="Wang T."/>
            <person name="Ruppert J."/>
            <person name="Shah N."/>
            <person name="Rotter K."/>
            <person name="Hodges J."/>
            <person name="Ingenthron E."/>
            <person name="Cordes M."/>
            <person name="Kohlberg S."/>
            <person name="Sgro J."/>
            <person name="Delgado B."/>
            <person name="Mead K."/>
            <person name="Chinwalla A."/>
            <person name="Leonard S."/>
            <person name="Crouse K."/>
            <person name="Collura K."/>
            <person name="Kudrna D."/>
            <person name="Currie J."/>
            <person name="He R."/>
            <person name="Angelova A."/>
            <person name="Rajasekar S."/>
            <person name="Mueller T."/>
            <person name="Lomeli R."/>
            <person name="Scara G."/>
            <person name="Ko A."/>
            <person name="Delaney K."/>
            <person name="Wissotski M."/>
            <person name="Lopez G."/>
            <person name="Campos D."/>
            <person name="Braidotti M."/>
            <person name="Ashley E."/>
            <person name="Golser W."/>
            <person name="Kim H."/>
            <person name="Lee S."/>
            <person name="Lin J."/>
            <person name="Dujmic Z."/>
            <person name="Kim W."/>
            <person name="Talag J."/>
            <person name="Zuccolo A."/>
            <person name="Fan C."/>
            <person name="Sebastian A."/>
            <person name="Kramer M."/>
            <person name="Spiegel L."/>
            <person name="Nascimento L."/>
            <person name="Zutavern T."/>
            <person name="Miller B."/>
            <person name="Ambroise C."/>
            <person name="Muller S."/>
            <person name="Spooner W."/>
            <person name="Narechania A."/>
            <person name="Ren L."/>
            <person name="Wei S."/>
            <person name="Kumari S."/>
            <person name="Faga B."/>
            <person name="Levy M.J."/>
            <person name="McMahan L."/>
            <person name="Van Buren P."/>
            <person name="Vaughn M.W."/>
            <person name="Ying K."/>
            <person name="Yeh C.-T."/>
            <person name="Emrich S.J."/>
            <person name="Jia Y."/>
            <person name="Kalyanaraman A."/>
            <person name="Hsia A.-P."/>
            <person name="Barbazuk W.B."/>
            <person name="Baucom R.S."/>
            <person name="Brutnell T.P."/>
            <person name="Carpita N.C."/>
            <person name="Chaparro C."/>
            <person name="Chia J.-M."/>
            <person name="Deragon J.-M."/>
            <person name="Estill J.C."/>
            <person name="Fu Y."/>
            <person name="Jeddeloh J.A."/>
            <person name="Han Y."/>
            <person name="Lee H."/>
            <person name="Li P."/>
            <person name="Lisch D.R."/>
            <person name="Liu S."/>
            <person name="Liu Z."/>
            <person name="Nagel D.H."/>
            <person name="McCann M.C."/>
            <person name="SanMiguel P."/>
            <person name="Myers A.M."/>
            <person name="Nettleton D."/>
            <person name="Nguyen J."/>
            <person name="Penning B.W."/>
            <person name="Ponnala L."/>
            <person name="Schneider K.L."/>
            <person name="Schwartz D.C."/>
            <person name="Sharma A."/>
            <person name="Soderlund C."/>
            <person name="Springer N.M."/>
            <person name="Sun Q."/>
            <person name="Wang H."/>
            <person name="Waterman M."/>
            <person name="Westerman R."/>
            <person name="Wolfgruber T.K."/>
            <person name="Yang L."/>
            <person name="Yu Y."/>
            <person name="Zhang L."/>
            <person name="Zhou S."/>
            <person name="Zhu Q."/>
            <person name="Bennetzen J.L."/>
            <person name="Dawe R.K."/>
            <person name="Jiang J."/>
            <person name="Jiang N."/>
            <person name="Presting G.G."/>
            <person name="Wessler S.R."/>
            <person name="Aluru S."/>
            <person name="Martienssen R.A."/>
            <person name="Clifton S.W."/>
            <person name="McCombie W.R."/>
            <person name="Wing R.A."/>
            <person name="Wilson R.K."/>
        </authorList>
    </citation>
    <scope>NUCLEOTIDE SEQUENCE [LARGE SCALE GENOMIC DNA]</scope>
    <source>
        <strain evidence="13">cv. B73</strain>
    </source>
</reference>
<comment type="subcellular location">
    <subcellularLocation>
        <location evidence="1">Nucleus</location>
    </subcellularLocation>
</comment>
<feature type="region of interest" description="Disordered" evidence="7">
    <location>
        <begin position="113"/>
        <end position="176"/>
    </location>
</feature>
<evidence type="ECO:0000313" key="11">
    <source>
        <dbReference type="EMBL" id="AQK72750.1"/>
    </source>
</evidence>
<dbReference type="GO" id="GO:0003700">
    <property type="term" value="F:DNA-binding transcription factor activity"/>
    <property type="evidence" value="ECO:0007669"/>
    <property type="project" value="UniProtKB-ARBA"/>
</dbReference>
<dbReference type="AlphaFoldDB" id="A0A060CYS6"/>
<keyword evidence="4" id="KW-0238">DNA-binding</keyword>
<dbReference type="EMBL" id="KJ728190">
    <property type="protein sequence ID" value="AIB05681.1"/>
    <property type="molecule type" value="mRNA"/>
</dbReference>
<dbReference type="CDD" id="cd00167">
    <property type="entry name" value="SANT"/>
    <property type="match status" value="2"/>
</dbReference>
<evidence type="ECO:0000259" key="8">
    <source>
        <dbReference type="PROSITE" id="PS50090"/>
    </source>
</evidence>
<dbReference type="InterPro" id="IPR017930">
    <property type="entry name" value="Myb_dom"/>
</dbReference>
<dbReference type="FunCoup" id="A0A060CYS6">
    <property type="interactions" value="127"/>
</dbReference>
<dbReference type="HOGENOM" id="CLU_028567_6_4_1"/>
<gene>
    <name evidence="10" type="primary">MYB41</name>
    <name evidence="12" type="synonym">LOC541732</name>
    <name evidence="11" type="ORF">ZEAMMB73_Zm00001d017268</name>
</gene>
<dbReference type="ExpressionAtlas" id="A0A060CYS6">
    <property type="expression patterns" value="baseline and differential"/>
</dbReference>
<dbReference type="GO" id="GO:0000976">
    <property type="term" value="F:transcription cis-regulatory region binding"/>
    <property type="evidence" value="ECO:0007669"/>
    <property type="project" value="UniProtKB-ARBA"/>
</dbReference>
<dbReference type="PROSITE" id="PS51294">
    <property type="entry name" value="HTH_MYB"/>
    <property type="match status" value="2"/>
</dbReference>
<dbReference type="EMBL" id="CM000781">
    <property type="protein sequence ID" value="AQK72750.1"/>
    <property type="molecule type" value="Genomic_DNA"/>
</dbReference>
<keyword evidence="13" id="KW-1185">Reference proteome</keyword>
<evidence type="ECO:0000256" key="5">
    <source>
        <dbReference type="ARBA" id="ARBA00023163"/>
    </source>
</evidence>
<dbReference type="OMA" id="MEREDAC"/>
<reference evidence="12" key="5">
    <citation type="submission" date="2021-05" db="UniProtKB">
        <authorList>
            <consortium name="EnsemblPlants"/>
        </authorList>
    </citation>
    <scope>IDENTIFICATION</scope>
    <source>
        <strain evidence="12">cv. B73</strain>
    </source>
</reference>
<feature type="domain" description="HTH myb-type" evidence="9">
    <location>
        <begin position="62"/>
        <end position="116"/>
    </location>
</feature>
<evidence type="ECO:0000256" key="2">
    <source>
        <dbReference type="ARBA" id="ARBA00022737"/>
    </source>
</evidence>
<evidence type="ECO:0000256" key="1">
    <source>
        <dbReference type="ARBA" id="ARBA00004123"/>
    </source>
</evidence>
<dbReference type="Proteomes" id="UP000007305">
    <property type="component" value="Chromosome 5"/>
</dbReference>
<evidence type="ECO:0000313" key="13">
    <source>
        <dbReference type="Proteomes" id="UP000007305"/>
    </source>
</evidence>
<dbReference type="RefSeq" id="NP_001296459.1">
    <property type="nucleotide sequence ID" value="NM_001309530.1"/>
</dbReference>
<dbReference type="Gramene" id="Zm00001eb247570_T001">
    <property type="protein sequence ID" value="Zm00001eb247570_P001"/>
    <property type="gene ID" value="Zm00001eb247570"/>
</dbReference>
<accession>A0A060CYS6</accession>
<feature type="domain" description="HTH myb-type" evidence="9">
    <location>
        <begin position="9"/>
        <end position="61"/>
    </location>
</feature>
<evidence type="ECO:0000256" key="4">
    <source>
        <dbReference type="ARBA" id="ARBA00023125"/>
    </source>
</evidence>
<dbReference type="InterPro" id="IPR015495">
    <property type="entry name" value="Myb_TF_plants"/>
</dbReference>
<dbReference type="FunFam" id="1.10.10.60:FF:000001">
    <property type="entry name" value="MYB-related transcription factor"/>
    <property type="match status" value="1"/>
</dbReference>
<accession>A0A3L6ES78</accession>
<evidence type="ECO:0000256" key="6">
    <source>
        <dbReference type="ARBA" id="ARBA00023242"/>
    </source>
</evidence>
<dbReference type="PaxDb" id="4577-GRMZM2G095904_P01"/>
<dbReference type="IntAct" id="A0A060CYS6">
    <property type="interactions" value="1"/>
</dbReference>
<dbReference type="Pfam" id="PF00249">
    <property type="entry name" value="Myb_DNA-binding"/>
    <property type="match status" value="2"/>
</dbReference>
<evidence type="ECO:0000256" key="7">
    <source>
        <dbReference type="SAM" id="MobiDB-lite"/>
    </source>
</evidence>
<dbReference type="Gene3D" id="1.10.10.60">
    <property type="entry name" value="Homeodomain-like"/>
    <property type="match status" value="2"/>
</dbReference>
<keyword evidence="5" id="KW-0804">Transcription</keyword>
<keyword evidence="6" id="KW-0539">Nucleus</keyword>
<feature type="compositionally biased region" description="Low complexity" evidence="7">
    <location>
        <begin position="149"/>
        <end position="167"/>
    </location>
</feature>
<organism evidence="10">
    <name type="scientific">Zea mays</name>
    <name type="common">Maize</name>
    <dbReference type="NCBI Taxonomy" id="4577"/>
    <lineage>
        <taxon>Eukaryota</taxon>
        <taxon>Viridiplantae</taxon>
        <taxon>Streptophyta</taxon>
        <taxon>Embryophyta</taxon>
        <taxon>Tracheophyta</taxon>
        <taxon>Spermatophyta</taxon>
        <taxon>Magnoliopsida</taxon>
        <taxon>Liliopsida</taxon>
        <taxon>Poales</taxon>
        <taxon>Poaceae</taxon>
        <taxon>PACMAD clade</taxon>
        <taxon>Panicoideae</taxon>
        <taxon>Andropogonodae</taxon>
        <taxon>Andropogoneae</taxon>
        <taxon>Tripsacinae</taxon>
        <taxon>Zea</taxon>
    </lineage>
</organism>
<dbReference type="GeneID" id="541732"/>
<dbReference type="PROSITE" id="PS50090">
    <property type="entry name" value="MYB_LIKE"/>
    <property type="match status" value="2"/>
</dbReference>
<feature type="non-terminal residue" evidence="10">
    <location>
        <position position="244"/>
    </location>
</feature>
<dbReference type="PANTHER" id="PTHR10641:SF1341">
    <property type="entry name" value="TRANSCRIPTION FACTOR MYB30"/>
    <property type="match status" value="1"/>
</dbReference>
<dbReference type="STRING" id="4577.A0A060CYS6"/>
<keyword evidence="3" id="KW-0805">Transcription regulation</keyword>
<reference evidence="11" key="3">
    <citation type="submission" date="2015-12" db="EMBL/GenBank/DDBJ databases">
        <title>Update maize B73 reference genome by single molecule sequencing technologies.</title>
        <authorList>
            <consortium name="Maize Genome Sequencing Project"/>
            <person name="Ware D."/>
        </authorList>
    </citation>
    <scope>NUCLEOTIDE SEQUENCE</scope>
    <source>
        <tissue evidence="11">Seedling</tissue>
    </source>
</reference>
<evidence type="ECO:0000256" key="3">
    <source>
        <dbReference type="ARBA" id="ARBA00023015"/>
    </source>
</evidence>
<dbReference type="InterPro" id="IPR001005">
    <property type="entry name" value="SANT/Myb"/>
</dbReference>
<dbReference type="PANTHER" id="PTHR10641">
    <property type="entry name" value="MYB FAMILY TRANSCRIPTION FACTOR"/>
    <property type="match status" value="1"/>
</dbReference>
<dbReference type="KEGG" id="zma:541732"/>
<evidence type="ECO:0000313" key="12">
    <source>
        <dbReference type="EnsemblPlants" id="Zm00001eb247570_P001"/>
    </source>
</evidence>
<dbReference type="FunFam" id="1.10.10.60:FF:000316">
    <property type="entry name" value="Transcription factor MYB15"/>
    <property type="match status" value="1"/>
</dbReference>
<name>A0A060CYS6_MAIZE</name>
<feature type="domain" description="Myb-like" evidence="8">
    <location>
        <begin position="62"/>
        <end position="112"/>
    </location>
</feature>
<dbReference type="GO" id="GO:0005634">
    <property type="term" value="C:nucleus"/>
    <property type="evidence" value="ECO:0007669"/>
    <property type="project" value="UniProtKB-SubCell"/>
</dbReference>
<dbReference type="SMART" id="SM00717">
    <property type="entry name" value="SANT"/>
    <property type="match status" value="2"/>
</dbReference>
<dbReference type="OrthoDB" id="2143914at2759"/>
<dbReference type="InterPro" id="IPR009057">
    <property type="entry name" value="Homeodomain-like_sf"/>
</dbReference>
<dbReference type="EnsemblPlants" id="Zm00001eb247570_T001">
    <property type="protein sequence ID" value="Zm00001eb247570_P001"/>
    <property type="gene ID" value="Zm00001eb247570"/>
</dbReference>
<dbReference type="SMR" id="A0A060CYS6"/>
<dbReference type="eggNOG" id="KOG0048">
    <property type="taxonomic scope" value="Eukaryota"/>
</dbReference>
<keyword evidence="2" id="KW-0677">Repeat</keyword>
<dbReference type="SUPFAM" id="SSF46689">
    <property type="entry name" value="Homeodomain-like"/>
    <property type="match status" value="1"/>
</dbReference>
<protein>
    <submittedName>
        <fullName evidence="10">MYB transcription factor</fullName>
    </submittedName>
    <submittedName>
        <fullName evidence="11">R2R3MYB-domain protein</fullName>
    </submittedName>
</protein>
<evidence type="ECO:0000259" key="9">
    <source>
        <dbReference type="PROSITE" id="PS51294"/>
    </source>
</evidence>
<evidence type="ECO:0000313" key="10">
    <source>
        <dbReference type="EMBL" id="AIB05681.1"/>
    </source>
</evidence>
<reference evidence="10" key="2">
    <citation type="submission" date="2014-04" db="EMBL/GenBank/DDBJ databases">
        <title>The Maize TFome - Development of a transcription factor open reading frame collection for functional genomics.</title>
        <authorList>
            <person name="Burdo B."/>
            <person name="Gray J."/>
            <person name="Goetting-Minesky M.P."/>
            <person name="Wittler B."/>
            <person name="Hunt M."/>
            <person name="Li T."/>
            <person name="Velliquette D."/>
            <person name="Thomas J."/>
            <person name="Gentzel I."/>
            <person name="Dos Santos Brito M."/>
            <person name="Mejia-Guerra M.K."/>
            <person name="Connolly L.N."/>
            <person name="Qaisi D."/>
            <person name="Li W."/>
            <person name="Casas M.I."/>
            <person name="Doseff A.I."/>
            <person name="Grotewold E."/>
        </authorList>
    </citation>
    <scope>NUCLEOTIDE SEQUENCE</scope>
</reference>
<dbReference type="GO" id="GO:1901141">
    <property type="term" value="P:regulation of lignin biosynthetic process"/>
    <property type="evidence" value="ECO:0007669"/>
    <property type="project" value="UniProtKB-ARBA"/>
</dbReference>
<proteinExistence type="evidence at transcript level"/>
<feature type="domain" description="Myb-like" evidence="8">
    <location>
        <begin position="9"/>
        <end position="61"/>
    </location>
</feature>
<sequence>MGRAPCCEKMGLKRGPWTPEEDRILVAHIERHGHSNWRALPKQAGLPRCGKSCRLRWINYLRPDIKRGNFTREEEDAVIQLHQMLGNRWSAIAARLPGRTDNEIKNVWHTHLKKRLEPKTATQAPKRKPKKQQQPEAVTLAAPVSPEQSVSTSTTSTTTDYSAASSSLENADSFTSEEEDYQIDDSFWSETLAMAVDSSDSGMEEAEGAFGASPPAPSTNDDVDFWLKLFMQASDMQNSPQIYA</sequence>
<reference evidence="12" key="4">
    <citation type="submission" date="2019-07" db="EMBL/GenBank/DDBJ databases">
        <authorList>
            <person name="Seetharam A."/>
            <person name="Woodhouse M."/>
            <person name="Cannon E."/>
        </authorList>
    </citation>
    <scope>NUCLEOTIDE SEQUENCE [LARGE SCALE GENOMIC DNA]</scope>
    <source>
        <strain evidence="12">cv. B73</strain>
    </source>
</reference>